<dbReference type="Pfam" id="PF13855">
    <property type="entry name" value="LRR_8"/>
    <property type="match status" value="1"/>
</dbReference>
<sequence>MASALKISFKLFLVKLILIGTDSSVSSPNWTLEHSIILQDDNITYCPDSYDMFPCSCGGSYGRIYITCYGIVDGHVLDRILSLPYPYSNMTQLDVYSSVVGDLNSTFLYDNTFETISLVSSGITSIGEGAFDHCQSMLRHLSLGGNPLGTFPFDQLPQFHQLEALGLGSTKLSDISGLVDLPPMFNMDDLQLSSNKLTHLPDNVFFSVPHLGFLNLAYNSLTSLPPGVFLPLVKLQMLYLNNNDIHHLPMGSFWFSTPILRVVDFRYNKLEQVDPDVFSGIDHGTQFDFSFNQLGNKFPFEVYGPLVHTVSDYHGGYIDIIGTGNRPECDCGVAWFVTDQSYLDHVLVSRCANRTLITKLNKEVLLEECINNSTATHTLW</sequence>
<dbReference type="EMBL" id="CAXKWB010001455">
    <property type="protein sequence ID" value="CAL4064387.1"/>
    <property type="molecule type" value="Genomic_DNA"/>
</dbReference>
<dbReference type="PROSITE" id="PS51450">
    <property type="entry name" value="LRR"/>
    <property type="match status" value="1"/>
</dbReference>
<keyword evidence="2" id="KW-0677">Repeat</keyword>
<accession>A0AAV2PUB7</accession>
<reference evidence="4 5" key="1">
    <citation type="submission" date="2024-05" db="EMBL/GenBank/DDBJ databases">
        <authorList>
            <person name="Wallberg A."/>
        </authorList>
    </citation>
    <scope>NUCLEOTIDE SEQUENCE [LARGE SCALE GENOMIC DNA]</scope>
</reference>
<proteinExistence type="predicted"/>
<dbReference type="Proteomes" id="UP001497623">
    <property type="component" value="Unassembled WGS sequence"/>
</dbReference>
<dbReference type="AlphaFoldDB" id="A0AAV2PUB7"/>
<dbReference type="PANTHER" id="PTHR24366">
    <property type="entry name" value="IG(IMMUNOGLOBULIN) AND LRR(LEUCINE RICH REPEAT) DOMAINS"/>
    <property type="match status" value="1"/>
</dbReference>
<keyword evidence="1" id="KW-0433">Leucine-rich repeat</keyword>
<keyword evidence="3" id="KW-0732">Signal</keyword>
<evidence type="ECO:0000313" key="4">
    <source>
        <dbReference type="EMBL" id="CAL4064387.1"/>
    </source>
</evidence>
<dbReference type="InterPro" id="IPR032675">
    <property type="entry name" value="LRR_dom_sf"/>
</dbReference>
<evidence type="ECO:0000256" key="2">
    <source>
        <dbReference type="ARBA" id="ARBA00022737"/>
    </source>
</evidence>
<evidence type="ECO:0000256" key="3">
    <source>
        <dbReference type="SAM" id="SignalP"/>
    </source>
</evidence>
<dbReference type="PANTHER" id="PTHR24366:SF96">
    <property type="entry name" value="LEUCINE RICH REPEAT CONTAINING 53"/>
    <property type="match status" value="1"/>
</dbReference>
<keyword evidence="5" id="KW-1185">Reference proteome</keyword>
<feature type="chain" id="PRO_5043337645" evidence="3">
    <location>
        <begin position="24"/>
        <end position="380"/>
    </location>
</feature>
<organism evidence="4 5">
    <name type="scientific">Meganyctiphanes norvegica</name>
    <name type="common">Northern krill</name>
    <name type="synonym">Thysanopoda norvegica</name>
    <dbReference type="NCBI Taxonomy" id="48144"/>
    <lineage>
        <taxon>Eukaryota</taxon>
        <taxon>Metazoa</taxon>
        <taxon>Ecdysozoa</taxon>
        <taxon>Arthropoda</taxon>
        <taxon>Crustacea</taxon>
        <taxon>Multicrustacea</taxon>
        <taxon>Malacostraca</taxon>
        <taxon>Eumalacostraca</taxon>
        <taxon>Eucarida</taxon>
        <taxon>Euphausiacea</taxon>
        <taxon>Euphausiidae</taxon>
        <taxon>Meganyctiphanes</taxon>
    </lineage>
</organism>
<name>A0AAV2PUB7_MEGNR</name>
<dbReference type="InterPro" id="IPR001611">
    <property type="entry name" value="Leu-rich_rpt"/>
</dbReference>
<dbReference type="SMART" id="SM00369">
    <property type="entry name" value="LRR_TYP"/>
    <property type="match status" value="4"/>
</dbReference>
<dbReference type="Gene3D" id="3.80.10.10">
    <property type="entry name" value="Ribonuclease Inhibitor"/>
    <property type="match status" value="1"/>
</dbReference>
<evidence type="ECO:0000256" key="1">
    <source>
        <dbReference type="ARBA" id="ARBA00022614"/>
    </source>
</evidence>
<dbReference type="SUPFAM" id="SSF52058">
    <property type="entry name" value="L domain-like"/>
    <property type="match status" value="1"/>
</dbReference>
<comment type="caution">
    <text evidence="4">The sequence shown here is derived from an EMBL/GenBank/DDBJ whole genome shotgun (WGS) entry which is preliminary data.</text>
</comment>
<gene>
    <name evidence="4" type="ORF">MNOR_LOCUS4036</name>
</gene>
<evidence type="ECO:0000313" key="5">
    <source>
        <dbReference type="Proteomes" id="UP001497623"/>
    </source>
</evidence>
<feature type="signal peptide" evidence="3">
    <location>
        <begin position="1"/>
        <end position="23"/>
    </location>
</feature>
<protein>
    <submittedName>
        <fullName evidence="4">Uncharacterized protein</fullName>
    </submittedName>
</protein>
<dbReference type="InterPro" id="IPR003591">
    <property type="entry name" value="Leu-rich_rpt_typical-subtyp"/>
</dbReference>